<dbReference type="OrthoDB" id="31176at2"/>
<dbReference type="AlphaFoldDB" id="A0A399ERR1"/>
<dbReference type="InterPro" id="IPR024163">
    <property type="entry name" value="Aerotolerance_reg_N"/>
</dbReference>
<evidence type="ECO:0000313" key="4">
    <source>
        <dbReference type="Proteomes" id="UP000265800"/>
    </source>
</evidence>
<proteinExistence type="predicted"/>
<feature type="domain" description="Aerotolerance regulator N-terminal" evidence="2">
    <location>
        <begin position="1"/>
        <end position="75"/>
    </location>
</feature>
<comment type="caution">
    <text evidence="3">The sequence shown here is derived from an EMBL/GenBank/DDBJ whole genome shotgun (WGS) entry which is preliminary data.</text>
</comment>
<feature type="transmembrane region" description="Helical" evidence="1">
    <location>
        <begin position="432"/>
        <end position="451"/>
    </location>
</feature>
<dbReference type="Proteomes" id="UP000265800">
    <property type="component" value="Unassembled WGS sequence"/>
</dbReference>
<keyword evidence="1" id="KW-0812">Transmembrane</keyword>
<dbReference type="Gene3D" id="3.40.50.410">
    <property type="entry name" value="von Willebrand factor, type A domain"/>
    <property type="match status" value="1"/>
</dbReference>
<dbReference type="PANTHER" id="PTHR37464:SF1">
    <property type="entry name" value="BLL2463 PROTEIN"/>
    <property type="match status" value="1"/>
</dbReference>
<keyword evidence="4" id="KW-1185">Reference proteome</keyword>
<keyword evidence="1" id="KW-0472">Membrane</keyword>
<organism evidence="3 4">
    <name type="scientific">Meiothermus luteus</name>
    <dbReference type="NCBI Taxonomy" id="2026184"/>
    <lineage>
        <taxon>Bacteria</taxon>
        <taxon>Thermotogati</taxon>
        <taxon>Deinococcota</taxon>
        <taxon>Deinococci</taxon>
        <taxon>Thermales</taxon>
        <taxon>Thermaceae</taxon>
        <taxon>Meiothermus</taxon>
    </lineage>
</organism>
<gene>
    <name evidence="3" type="ORF">Mlute_01342</name>
</gene>
<dbReference type="InterPro" id="IPR036465">
    <property type="entry name" value="vWFA_dom_sf"/>
</dbReference>
<evidence type="ECO:0000259" key="2">
    <source>
        <dbReference type="Pfam" id="PF07584"/>
    </source>
</evidence>
<dbReference type="RefSeq" id="WP_119359991.1">
    <property type="nucleotide sequence ID" value="NZ_QWKZ01000035.1"/>
</dbReference>
<dbReference type="Pfam" id="PF07584">
    <property type="entry name" value="BatA"/>
    <property type="match status" value="1"/>
</dbReference>
<dbReference type="PANTHER" id="PTHR37464">
    <property type="entry name" value="BLL2463 PROTEIN"/>
    <property type="match status" value="1"/>
</dbReference>
<evidence type="ECO:0000313" key="3">
    <source>
        <dbReference type="EMBL" id="RIH86186.1"/>
    </source>
</evidence>
<dbReference type="EMBL" id="QWKZ01000035">
    <property type="protein sequence ID" value="RIH86186.1"/>
    <property type="molecule type" value="Genomic_DNA"/>
</dbReference>
<feature type="transmembrane region" description="Helical" evidence="1">
    <location>
        <begin position="56"/>
        <end position="74"/>
    </location>
</feature>
<reference evidence="3 4" key="1">
    <citation type="submission" date="2018-08" db="EMBL/GenBank/DDBJ databases">
        <title>Meiothermus luteus KCTC 52599 genome sequencing project.</title>
        <authorList>
            <person name="Da Costa M.S."/>
            <person name="Albuquerque L."/>
            <person name="Raposo P."/>
            <person name="Froufe H.J.C."/>
            <person name="Barroso C.S."/>
            <person name="Egas C."/>
        </authorList>
    </citation>
    <scope>NUCLEOTIDE SEQUENCE [LARGE SCALE GENOMIC DNA]</scope>
    <source>
        <strain evidence="3 4">KCTC 52599</strain>
    </source>
</reference>
<protein>
    <recommendedName>
        <fullName evidence="2">Aerotolerance regulator N-terminal domain-containing protein</fullName>
    </recommendedName>
</protein>
<evidence type="ECO:0000256" key="1">
    <source>
        <dbReference type="SAM" id="Phobius"/>
    </source>
</evidence>
<feature type="transmembrane region" description="Helical" evidence="1">
    <location>
        <begin position="6"/>
        <end position="25"/>
    </location>
</feature>
<name>A0A399ERR1_9DEIN</name>
<sequence length="470" mass="51132">MQLAFAFPGVLALAPLALGLIWWWYRRRRPPERRVAGLWLWRKAPRKGRARRRFDLRLFLLLLAASLVLLALSGPEASLQRPGPLVVVLDTSASMAATDLSPSRMERAKTLARRHLVAAPRAVLVAPPQVFGPAPGPSLVGALERIQPRPHRARLDEVLARGRALLPEARTLVISDSPPPQGADGYLNVAGNGANVGISAIGPGFVAVANAGPGVWRGEVEVDGRRYPLEVPARGFTGLEVASATPSARLVGQDALALDDQARFSRRRVRVESFPAPALERLLALLQTAQGSPGEVVLAQGPPRQEPTRFTVFFAQQALGQAAVFDTERTLPYLRGVELVGYTLQIPPPPPAPGWRPLAWSEEEVALAWYHPNGVYLPPLERLKDLPAFPVLLHNLIAPLGELRSGLLLPEETLLPRPIPDLPLPPGLRLGLAPWLALAAALALVLEFYLFQYRPLRARPEPLAQTLPEA</sequence>
<keyword evidence="1" id="KW-1133">Transmembrane helix</keyword>
<accession>A0A399ERR1</accession>